<keyword evidence="4" id="KW-1015">Disulfide bond</keyword>
<keyword evidence="2" id="KW-0378">Hydrolase</keyword>
<evidence type="ECO:0000256" key="3">
    <source>
        <dbReference type="ARBA" id="ARBA00023027"/>
    </source>
</evidence>
<dbReference type="NCBIfam" id="TIGR03696">
    <property type="entry name" value="Rhs_assc_core"/>
    <property type="match status" value="1"/>
</dbReference>
<dbReference type="InterPro" id="IPR003193">
    <property type="entry name" value="ADP-ribosyl_cyclase"/>
</dbReference>
<gene>
    <name evidence="5" type="ORF">Bccel_5795</name>
    <name evidence="6" type="ORF">Bccel_5802</name>
</gene>
<dbReference type="RefSeq" id="WP_050753983.1">
    <property type="nucleotide sequence ID" value="NZ_LGTC01000001.1"/>
</dbReference>
<dbReference type="InterPro" id="IPR022385">
    <property type="entry name" value="Rhs_assc_core"/>
</dbReference>
<evidence type="ECO:0000256" key="4">
    <source>
        <dbReference type="ARBA" id="ARBA00023157"/>
    </source>
</evidence>
<dbReference type="SUPFAM" id="SSF52309">
    <property type="entry name" value="N-(deoxy)ribosyltransferase-like"/>
    <property type="match status" value="1"/>
</dbReference>
<keyword evidence="1" id="KW-0808">Transferase</keyword>
<protein>
    <recommendedName>
        <fullName evidence="8">RHS repeat-associated core domain containing protein-containing protein</fullName>
    </recommendedName>
</protein>
<evidence type="ECO:0000256" key="1">
    <source>
        <dbReference type="ARBA" id="ARBA00022679"/>
    </source>
</evidence>
<dbReference type="Gene3D" id="2.180.10.10">
    <property type="entry name" value="RHS repeat-associated core"/>
    <property type="match status" value="1"/>
</dbReference>
<dbReference type="InterPro" id="IPR050708">
    <property type="entry name" value="T6SS_VgrG/RHS"/>
</dbReference>
<dbReference type="AlphaFoldDB" id="A0A0L6JY96"/>
<sequence length="274" mass="30732">MVDGTGAVVNRYQYDAFGNTVEAVEKVQNRFRYAGEQYDQVTGQYYLRARFYNPVVGRFTQEDTYRGDGLNLYAYVSNNPIKYADPSGYCAEKSNPYRDSLSELDAKGYDQFLDRTKGIFASETDAQKAFQKLLDRDFNSFAKCFDFSSPKDGAVFWSKNIGAAERYAEMIGGTIMENTQGGKVLNGWTWLGEKFTTWDKGLDTDQQPLWKSVSSAYANGVTGKVAYVHPDLPDGKGIGDVWKNTEAPIVSLRQEEGLVTEVEEVFCNVPKPSI</sequence>
<keyword evidence="7" id="KW-1185">Reference proteome</keyword>
<evidence type="ECO:0000256" key="2">
    <source>
        <dbReference type="ARBA" id="ARBA00022801"/>
    </source>
</evidence>
<dbReference type="GO" id="GO:0061809">
    <property type="term" value="F:NAD+ nucleosidase activity, cyclic ADP-ribose generating"/>
    <property type="evidence" value="ECO:0007669"/>
    <property type="project" value="InterPro"/>
</dbReference>
<dbReference type="EMBL" id="LGTC01000001">
    <property type="protein sequence ID" value="KNY30522.1"/>
    <property type="molecule type" value="Genomic_DNA"/>
</dbReference>
<dbReference type="GO" id="GO:0016020">
    <property type="term" value="C:membrane"/>
    <property type="evidence" value="ECO:0007669"/>
    <property type="project" value="UniProtKB-ARBA"/>
</dbReference>
<proteinExistence type="predicted"/>
<dbReference type="PATRIC" id="fig|398512.5.peg.6079"/>
<organism evidence="5 7">
    <name type="scientific">Pseudobacteroides cellulosolvens ATCC 35603 = DSM 2933</name>
    <dbReference type="NCBI Taxonomy" id="398512"/>
    <lineage>
        <taxon>Bacteria</taxon>
        <taxon>Bacillati</taxon>
        <taxon>Bacillota</taxon>
        <taxon>Clostridia</taxon>
        <taxon>Eubacteriales</taxon>
        <taxon>Oscillospiraceae</taxon>
        <taxon>Pseudobacteroides</taxon>
    </lineage>
</organism>
<dbReference type="Proteomes" id="UP000036923">
    <property type="component" value="Unassembled WGS sequence"/>
</dbReference>
<dbReference type="PANTHER" id="PTHR32305">
    <property type="match status" value="1"/>
</dbReference>
<dbReference type="Pfam" id="PF02267">
    <property type="entry name" value="Rib_hydrolayse"/>
    <property type="match status" value="1"/>
</dbReference>
<evidence type="ECO:0000313" key="6">
    <source>
        <dbReference type="EMBL" id="KNY30522.1"/>
    </source>
</evidence>
<comment type="caution">
    <text evidence="5">The sequence shown here is derived from an EMBL/GenBank/DDBJ whole genome shotgun (WGS) entry which is preliminary data.</text>
</comment>
<reference evidence="7" key="2">
    <citation type="submission" date="2015-07" db="EMBL/GenBank/DDBJ databases">
        <title>Near-Complete Genome Sequence of the Cellulolytic Bacterium Bacteroides (Pseudobacteroides) cellulosolvens ATCC 35603.</title>
        <authorList>
            <person name="Dassa B."/>
            <person name="Utturkar S.M."/>
            <person name="Klingeman D.M."/>
            <person name="Hurt R.A."/>
            <person name="Keller M."/>
            <person name="Xu J."/>
            <person name="Reddy Y.H.K."/>
            <person name="Borovok I."/>
            <person name="Grinberg I.R."/>
            <person name="Lamed R."/>
            <person name="Zhivin O."/>
            <person name="Bayer E.A."/>
            <person name="Brown S.D."/>
        </authorList>
    </citation>
    <scope>NUCLEOTIDE SEQUENCE [LARGE SCALE GENOMIC DNA]</scope>
    <source>
        <strain evidence="7">DSM 2933</strain>
    </source>
</reference>
<evidence type="ECO:0000313" key="5">
    <source>
        <dbReference type="EMBL" id="KNY30515.1"/>
    </source>
</evidence>
<name>A0A0L6JY96_9FIRM</name>
<dbReference type="PANTHER" id="PTHR32305:SF15">
    <property type="entry name" value="PROTEIN RHSA-RELATED"/>
    <property type="match status" value="1"/>
</dbReference>
<dbReference type="eggNOG" id="COG3209">
    <property type="taxonomic scope" value="Bacteria"/>
</dbReference>
<reference evidence="5" key="1">
    <citation type="submission" date="2015-07" db="EMBL/GenBank/DDBJ databases">
        <title>MeaNS - Measles Nucleotide Surveillance Program.</title>
        <authorList>
            <person name="Tran T."/>
            <person name="Druce J."/>
        </authorList>
    </citation>
    <scope>NUCLEOTIDE SEQUENCE</scope>
    <source>
        <strain evidence="5">DSM 2933</strain>
    </source>
</reference>
<evidence type="ECO:0008006" key="8">
    <source>
        <dbReference type="Google" id="ProtNLM"/>
    </source>
</evidence>
<dbReference type="GO" id="GO:0016740">
    <property type="term" value="F:transferase activity"/>
    <property type="evidence" value="ECO:0007669"/>
    <property type="project" value="UniProtKB-KW"/>
</dbReference>
<keyword evidence="3" id="KW-0520">NAD</keyword>
<evidence type="ECO:0000313" key="7">
    <source>
        <dbReference type="Proteomes" id="UP000036923"/>
    </source>
</evidence>
<dbReference type="EMBL" id="LGTC01000001">
    <property type="protein sequence ID" value="KNY30515.1"/>
    <property type="molecule type" value="Genomic_DNA"/>
</dbReference>
<accession>A0A0L6JY96</accession>
<dbReference type="STRING" id="398512.Bccel_5795"/>